<feature type="active site" evidence="8">
    <location>
        <position position="47"/>
    </location>
</feature>
<dbReference type="InterPro" id="IPR029069">
    <property type="entry name" value="HotDog_dom_sf"/>
</dbReference>
<keyword evidence="5 8" id="KW-0443">Lipid metabolism</keyword>
<keyword evidence="6 8" id="KW-0456">Lyase</keyword>
<dbReference type="GO" id="GO:0016020">
    <property type="term" value="C:membrane"/>
    <property type="evidence" value="ECO:0007669"/>
    <property type="project" value="GOC"/>
</dbReference>
<evidence type="ECO:0000256" key="8">
    <source>
        <dbReference type="HAMAP-Rule" id="MF_00406"/>
    </source>
</evidence>
<dbReference type="EMBL" id="MFAF01000150">
    <property type="protein sequence ID" value="OGD71471.1"/>
    <property type="molecule type" value="Genomic_DNA"/>
</dbReference>
<comment type="subcellular location">
    <subcellularLocation>
        <location evidence="1 8">Cytoplasm</location>
    </subcellularLocation>
</comment>
<dbReference type="PANTHER" id="PTHR30272:SF1">
    <property type="entry name" value="3-HYDROXYACYL-[ACYL-CARRIER-PROTEIN] DEHYDRATASE"/>
    <property type="match status" value="1"/>
</dbReference>
<dbReference type="InterPro" id="IPR013114">
    <property type="entry name" value="FabA_FabZ"/>
</dbReference>
<evidence type="ECO:0000256" key="3">
    <source>
        <dbReference type="ARBA" id="ARBA00022516"/>
    </source>
</evidence>
<dbReference type="Proteomes" id="UP000177187">
    <property type="component" value="Unassembled WGS sequence"/>
</dbReference>
<sequence length="160" mass="17894">MDIKGILARLPHRYPFQMVDRIVEVEPLHYIKAYKNVTHNEPYFTGHFPGEPIMPGVLQVEALAQAGGILLHYSYELTEGQVILLRGFDDMKLRHTVVPGDRLDLYTEIITIHRGLCRMKARASVDGKTTVSGVMSCYFEVPEGGVEVLGDGKKVPKTGK</sequence>
<comment type="function">
    <text evidence="7 8">Involved in unsaturated fatty acids biosynthesis. Catalyzes the dehydration of short chain beta-hydroxyacyl-ACPs and long chain saturated and unsaturated beta-hydroxyacyl-ACPs.</text>
</comment>
<accession>A0A1F5EVN9</accession>
<dbReference type="NCBIfam" id="NF000582">
    <property type="entry name" value="PRK00006.1"/>
    <property type="match status" value="1"/>
</dbReference>
<proteinExistence type="inferred from homology"/>
<dbReference type="PANTHER" id="PTHR30272">
    <property type="entry name" value="3-HYDROXYACYL-[ACYL-CARRIER-PROTEIN] DEHYDRATASE"/>
    <property type="match status" value="1"/>
</dbReference>
<dbReference type="EC" id="4.2.1.59" evidence="8"/>
<dbReference type="NCBIfam" id="TIGR01750">
    <property type="entry name" value="fabZ"/>
    <property type="match status" value="1"/>
</dbReference>
<evidence type="ECO:0000256" key="4">
    <source>
        <dbReference type="ARBA" id="ARBA00022556"/>
    </source>
</evidence>
<organism evidence="9 10">
    <name type="scientific">Candidatus Coatesbacteria bacterium RBG_13_66_14</name>
    <dbReference type="NCBI Taxonomy" id="1817816"/>
    <lineage>
        <taxon>Bacteria</taxon>
        <taxon>Candidatus Coatesiibacteriota</taxon>
    </lineage>
</organism>
<evidence type="ECO:0000313" key="9">
    <source>
        <dbReference type="EMBL" id="OGD71471.1"/>
    </source>
</evidence>
<name>A0A1F5EVN9_9BACT</name>
<evidence type="ECO:0000256" key="6">
    <source>
        <dbReference type="ARBA" id="ARBA00023239"/>
    </source>
</evidence>
<evidence type="ECO:0000256" key="5">
    <source>
        <dbReference type="ARBA" id="ARBA00023098"/>
    </source>
</evidence>
<comment type="similarity">
    <text evidence="8">Belongs to the thioester dehydratase family. FabZ subfamily.</text>
</comment>
<dbReference type="SUPFAM" id="SSF54637">
    <property type="entry name" value="Thioesterase/thiol ester dehydrase-isomerase"/>
    <property type="match status" value="1"/>
</dbReference>
<evidence type="ECO:0000256" key="7">
    <source>
        <dbReference type="ARBA" id="ARBA00025049"/>
    </source>
</evidence>
<comment type="catalytic activity">
    <reaction evidence="8">
        <text>a (3R)-hydroxyacyl-[ACP] = a (2E)-enoyl-[ACP] + H2O</text>
        <dbReference type="Rhea" id="RHEA:13097"/>
        <dbReference type="Rhea" id="RHEA-COMP:9925"/>
        <dbReference type="Rhea" id="RHEA-COMP:9945"/>
        <dbReference type="ChEBI" id="CHEBI:15377"/>
        <dbReference type="ChEBI" id="CHEBI:78784"/>
        <dbReference type="ChEBI" id="CHEBI:78827"/>
        <dbReference type="EC" id="4.2.1.59"/>
    </reaction>
</comment>
<dbReference type="HAMAP" id="MF_00406">
    <property type="entry name" value="FabZ"/>
    <property type="match status" value="1"/>
</dbReference>
<comment type="caution">
    <text evidence="9">The sequence shown here is derived from an EMBL/GenBank/DDBJ whole genome shotgun (WGS) entry which is preliminary data.</text>
</comment>
<dbReference type="GO" id="GO:0005737">
    <property type="term" value="C:cytoplasm"/>
    <property type="evidence" value="ECO:0007669"/>
    <property type="project" value="UniProtKB-SubCell"/>
</dbReference>
<evidence type="ECO:0000256" key="2">
    <source>
        <dbReference type="ARBA" id="ARBA00022490"/>
    </source>
</evidence>
<dbReference type="GO" id="GO:0006633">
    <property type="term" value="P:fatty acid biosynthetic process"/>
    <property type="evidence" value="ECO:0007669"/>
    <property type="project" value="UniProtKB-UniRule"/>
</dbReference>
<keyword evidence="3 8" id="KW-0444">Lipid biosynthesis</keyword>
<dbReference type="GO" id="GO:0009245">
    <property type="term" value="P:lipid A biosynthetic process"/>
    <property type="evidence" value="ECO:0007669"/>
    <property type="project" value="UniProtKB-UniRule"/>
</dbReference>
<dbReference type="FunFam" id="3.10.129.10:FF:000001">
    <property type="entry name" value="3-hydroxyacyl-[acyl-carrier-protein] dehydratase FabZ"/>
    <property type="match status" value="1"/>
</dbReference>
<dbReference type="InterPro" id="IPR010084">
    <property type="entry name" value="FabZ"/>
</dbReference>
<dbReference type="Gene3D" id="3.10.129.10">
    <property type="entry name" value="Hotdog Thioesterase"/>
    <property type="match status" value="1"/>
</dbReference>
<keyword evidence="2 8" id="KW-0963">Cytoplasm</keyword>
<dbReference type="AlphaFoldDB" id="A0A1F5EVN9"/>
<evidence type="ECO:0000256" key="1">
    <source>
        <dbReference type="ARBA" id="ARBA00004496"/>
    </source>
</evidence>
<dbReference type="CDD" id="cd01288">
    <property type="entry name" value="FabZ"/>
    <property type="match status" value="1"/>
</dbReference>
<dbReference type="GO" id="GO:0019171">
    <property type="term" value="F:(3R)-hydroxyacyl-[acyl-carrier-protein] dehydratase activity"/>
    <property type="evidence" value="ECO:0007669"/>
    <property type="project" value="UniProtKB-EC"/>
</dbReference>
<dbReference type="Pfam" id="PF07977">
    <property type="entry name" value="FabA"/>
    <property type="match status" value="1"/>
</dbReference>
<reference evidence="9 10" key="1">
    <citation type="journal article" date="2016" name="Nat. Commun.">
        <title>Thousands of microbial genomes shed light on interconnected biogeochemical processes in an aquifer system.</title>
        <authorList>
            <person name="Anantharaman K."/>
            <person name="Brown C.T."/>
            <person name="Hug L.A."/>
            <person name="Sharon I."/>
            <person name="Castelle C.J."/>
            <person name="Probst A.J."/>
            <person name="Thomas B.C."/>
            <person name="Singh A."/>
            <person name="Wilkins M.J."/>
            <person name="Karaoz U."/>
            <person name="Brodie E.L."/>
            <person name="Williams K.H."/>
            <person name="Hubbard S.S."/>
            <person name="Banfield J.F."/>
        </authorList>
    </citation>
    <scope>NUCLEOTIDE SEQUENCE [LARGE SCALE GENOMIC DNA]</scope>
</reference>
<keyword evidence="4 8" id="KW-0441">Lipid A biosynthesis</keyword>
<gene>
    <name evidence="8" type="primary">fabZ</name>
    <name evidence="9" type="ORF">A2Y64_07130</name>
</gene>
<dbReference type="STRING" id="1817816.A2Y64_07130"/>
<protein>
    <recommendedName>
        <fullName evidence="8">3-hydroxyacyl-[acyl-carrier-protein] dehydratase FabZ</fullName>
        <ecNumber evidence="8">4.2.1.59</ecNumber>
    </recommendedName>
    <alternativeName>
        <fullName evidence="8">(3R)-hydroxymyristoyl-[acyl-carrier-protein] dehydratase</fullName>
        <shortName evidence="8">(3R)-hydroxymyristoyl-ACP dehydrase</shortName>
    </alternativeName>
    <alternativeName>
        <fullName evidence="8">Beta-hydroxyacyl-ACP dehydratase</fullName>
    </alternativeName>
</protein>
<evidence type="ECO:0000313" key="10">
    <source>
        <dbReference type="Proteomes" id="UP000177187"/>
    </source>
</evidence>